<sequence length="731" mass="83425">MEKEWTAKWIMDPRFAGLAPLDLLHKQLAPVRLPEHRPELQNHHMLVRKTFDWVQRPGAAAFLEITADDYYKLYINGRFVGQGPAPGYAWHYFYNRYEVTPYLRDGRNVIAAHLYYQGLINRVWNSGDYRQGMLAELWSGDRLLLATDRSWKYRIAREFTGRETFGYETQFVEEIDSRLRERGWLEPDFDDRHWEEPHENRADDHRLVLQETPPLQVYPVRPAGVRELGPGHYLLDFGREITGQFVMAARGAAGQTVEIRQGEELEAGGERVRYQLRCNCNYRDRWILSGAPDAWEPYDYKAFRYVELMAPAGVLRPESFAAIVRHYPLDETKCRFGSSDPLLNGIWSICAQGVRCGAQEVFVDCPSREKGQYLGDATITSHAHMYLSGDLRLTGKLLGDFARSARICPGLMAVAPGGFMQEIADFSLQWPLQLLQYYRQSGDLELLREMAPVAEGVLQYFRRFQRPDGLLENVKEKWNLVDWPENLRDGYDFDLSQPVVGDGCHNVINAFFCGTVKTVNTIRELLGIAYQDEFPALREAFIRAFYRPDLKLLADSTVSGHTALHANSIALFFDLVPAEARESVVDLIRRKGMSCGVHNAYFLLKGLAGIGRHELVYQLLTADGEHSWANMLREGATACFEAWGKEQKWNTSLCHPWASAPIPVLIEDIAGLKPARPGWSEAFFTPHIPAGLKYLAIEFQTVRGRFRMVARDGRAELEAPPGVRIVGSDRK</sequence>
<feature type="domain" description="Bacterial alpha-L-rhamnosidase N-terminal" evidence="4">
    <location>
        <begin position="60"/>
        <end position="217"/>
    </location>
</feature>
<dbReference type="EC" id="3.2.1.40" evidence="2"/>
<dbReference type="Proteomes" id="UP000295008">
    <property type="component" value="Unassembled WGS sequence"/>
</dbReference>
<dbReference type="InterPro" id="IPR008979">
    <property type="entry name" value="Galactose-bd-like_sf"/>
</dbReference>
<dbReference type="OrthoDB" id="9815108at2"/>
<organism evidence="6 7">
    <name type="scientific">Hydrogenispora ethanolica</name>
    <dbReference type="NCBI Taxonomy" id="1082276"/>
    <lineage>
        <taxon>Bacteria</taxon>
        <taxon>Bacillati</taxon>
        <taxon>Bacillota</taxon>
        <taxon>Hydrogenispora</taxon>
    </lineage>
</organism>
<evidence type="ECO:0000259" key="5">
    <source>
        <dbReference type="Pfam" id="PF17389"/>
    </source>
</evidence>
<dbReference type="Gene3D" id="2.60.420.10">
    <property type="entry name" value="Maltose phosphorylase, domain 3"/>
    <property type="match status" value="1"/>
</dbReference>
<dbReference type="Gene3D" id="2.60.120.260">
    <property type="entry name" value="Galactose-binding domain-like"/>
    <property type="match status" value="2"/>
</dbReference>
<evidence type="ECO:0000259" key="3">
    <source>
        <dbReference type="Pfam" id="PF05592"/>
    </source>
</evidence>
<dbReference type="GO" id="GO:0005975">
    <property type="term" value="P:carbohydrate metabolic process"/>
    <property type="evidence" value="ECO:0007669"/>
    <property type="project" value="InterPro"/>
</dbReference>
<dbReference type="InterPro" id="IPR016007">
    <property type="entry name" value="Alpha_rhamnosid"/>
</dbReference>
<dbReference type="InterPro" id="IPR035396">
    <property type="entry name" value="Bac_rhamnosid6H"/>
</dbReference>
<dbReference type="GO" id="GO:0030596">
    <property type="term" value="F:alpha-L-rhamnosidase activity"/>
    <property type="evidence" value="ECO:0007669"/>
    <property type="project" value="UniProtKB-EC"/>
</dbReference>
<evidence type="ECO:0000256" key="2">
    <source>
        <dbReference type="ARBA" id="ARBA00012652"/>
    </source>
</evidence>
<protein>
    <recommendedName>
        <fullName evidence="2">alpha-L-rhamnosidase</fullName>
        <ecNumber evidence="2">3.2.1.40</ecNumber>
    </recommendedName>
</protein>
<dbReference type="InterPro" id="IPR008928">
    <property type="entry name" value="6-hairpin_glycosidase_sf"/>
</dbReference>
<dbReference type="InterPro" id="IPR013737">
    <property type="entry name" value="Bac_rhamnosid_N"/>
</dbReference>
<reference evidence="6 7" key="1">
    <citation type="submission" date="2019-03" db="EMBL/GenBank/DDBJ databases">
        <title>Genomic Encyclopedia of Type Strains, Phase IV (KMG-IV): sequencing the most valuable type-strain genomes for metagenomic binning, comparative biology and taxonomic classification.</title>
        <authorList>
            <person name="Goeker M."/>
        </authorList>
    </citation>
    <scope>NUCLEOTIDE SEQUENCE [LARGE SCALE GENOMIC DNA]</scope>
    <source>
        <strain evidence="6 7">LX-B</strain>
    </source>
</reference>
<comment type="catalytic activity">
    <reaction evidence="1">
        <text>Hydrolysis of terminal non-reducing alpha-L-rhamnose residues in alpha-L-rhamnosides.</text>
        <dbReference type="EC" id="3.2.1.40"/>
    </reaction>
</comment>
<dbReference type="AlphaFoldDB" id="A0A4R1RMN1"/>
<dbReference type="PANTHER" id="PTHR33307">
    <property type="entry name" value="ALPHA-RHAMNOSIDASE (EUROFUNG)"/>
    <property type="match status" value="1"/>
</dbReference>
<accession>A0A4R1RMN1</accession>
<evidence type="ECO:0000259" key="4">
    <source>
        <dbReference type="Pfam" id="PF08531"/>
    </source>
</evidence>
<dbReference type="InterPro" id="IPR012341">
    <property type="entry name" value="6hp_glycosidase-like_sf"/>
</dbReference>
<gene>
    <name evidence="6" type="ORF">EDC14_101458</name>
</gene>
<evidence type="ECO:0000256" key="1">
    <source>
        <dbReference type="ARBA" id="ARBA00001445"/>
    </source>
</evidence>
<dbReference type="SUPFAM" id="SSF49785">
    <property type="entry name" value="Galactose-binding domain-like"/>
    <property type="match status" value="1"/>
</dbReference>
<dbReference type="EMBL" id="SLUN01000014">
    <property type="protein sequence ID" value="TCL67369.1"/>
    <property type="molecule type" value="Genomic_DNA"/>
</dbReference>
<name>A0A4R1RMN1_HYDET</name>
<dbReference type="Pfam" id="PF05592">
    <property type="entry name" value="Bac_rhamnosid"/>
    <property type="match status" value="1"/>
</dbReference>
<feature type="domain" description="Alpha-L-rhamnosidase six-hairpin glycosidase" evidence="5">
    <location>
        <begin position="335"/>
        <end position="665"/>
    </location>
</feature>
<evidence type="ECO:0000313" key="6">
    <source>
        <dbReference type="EMBL" id="TCL67369.1"/>
    </source>
</evidence>
<dbReference type="PANTHER" id="PTHR33307:SF6">
    <property type="entry name" value="ALPHA-RHAMNOSIDASE (EUROFUNG)-RELATED"/>
    <property type="match status" value="1"/>
</dbReference>
<dbReference type="Pfam" id="PF08531">
    <property type="entry name" value="Bac_rhamnosid_N"/>
    <property type="match status" value="1"/>
</dbReference>
<dbReference type="RefSeq" id="WP_132014629.1">
    <property type="nucleotide sequence ID" value="NZ_SLUN01000014.1"/>
</dbReference>
<dbReference type="Gene3D" id="1.50.10.10">
    <property type="match status" value="1"/>
</dbReference>
<keyword evidence="7" id="KW-1185">Reference proteome</keyword>
<evidence type="ECO:0000313" key="7">
    <source>
        <dbReference type="Proteomes" id="UP000295008"/>
    </source>
</evidence>
<comment type="caution">
    <text evidence="6">The sequence shown here is derived from an EMBL/GenBank/DDBJ whole genome shotgun (WGS) entry which is preliminary data.</text>
</comment>
<dbReference type="SUPFAM" id="SSF48208">
    <property type="entry name" value="Six-hairpin glycosidases"/>
    <property type="match status" value="1"/>
</dbReference>
<proteinExistence type="predicted"/>
<dbReference type="Pfam" id="PF17389">
    <property type="entry name" value="Bac_rhamnosid6H"/>
    <property type="match status" value="1"/>
</dbReference>
<feature type="domain" description="Alpha-L-rhamnosidase concanavalin-like" evidence="3">
    <location>
        <begin position="227"/>
        <end position="324"/>
    </location>
</feature>
<dbReference type="InterPro" id="IPR008902">
    <property type="entry name" value="Rhamnosid_concanavalin"/>
</dbReference>